<evidence type="ECO:0000256" key="1">
    <source>
        <dbReference type="SAM" id="MobiDB-lite"/>
    </source>
</evidence>
<dbReference type="AlphaFoldDB" id="E3R073"/>
<dbReference type="VEuPathDB" id="FungiDB:GLRG_11656"/>
<reference evidence="3" key="1">
    <citation type="journal article" date="2012" name="Nat. Genet.">
        <title>Lifestyle transitions in plant pathogenic Colletotrichum fungi deciphered by genome and transcriptome analyses.</title>
        <authorList>
            <person name="O'Connell R.J."/>
            <person name="Thon M.R."/>
            <person name="Hacquard S."/>
            <person name="Amyotte S.G."/>
            <person name="Kleemann J."/>
            <person name="Torres M.F."/>
            <person name="Damm U."/>
            <person name="Buiate E.A."/>
            <person name="Epstein L."/>
            <person name="Alkan N."/>
            <person name="Altmueller J."/>
            <person name="Alvarado-Balderrama L."/>
            <person name="Bauser C.A."/>
            <person name="Becker C."/>
            <person name="Birren B.W."/>
            <person name="Chen Z."/>
            <person name="Choi J."/>
            <person name="Crouch J.A."/>
            <person name="Duvick J.P."/>
            <person name="Farman M.A."/>
            <person name="Gan P."/>
            <person name="Heiman D."/>
            <person name="Henrissat B."/>
            <person name="Howard R.J."/>
            <person name="Kabbage M."/>
            <person name="Koch C."/>
            <person name="Kracher B."/>
            <person name="Kubo Y."/>
            <person name="Law A.D."/>
            <person name="Lebrun M.-H."/>
            <person name="Lee Y.-H."/>
            <person name="Miyara I."/>
            <person name="Moore N."/>
            <person name="Neumann U."/>
            <person name="Nordstroem K."/>
            <person name="Panaccione D.G."/>
            <person name="Panstruga R."/>
            <person name="Place M."/>
            <person name="Proctor R.H."/>
            <person name="Prusky D."/>
            <person name="Rech G."/>
            <person name="Reinhardt R."/>
            <person name="Rollins J.A."/>
            <person name="Rounsley S."/>
            <person name="Schardl C.L."/>
            <person name="Schwartz D.C."/>
            <person name="Shenoy N."/>
            <person name="Shirasu K."/>
            <person name="Sikhakolli U.R."/>
            <person name="Stueber K."/>
            <person name="Sukno S.A."/>
            <person name="Sweigard J.A."/>
            <person name="Takano Y."/>
            <person name="Takahara H."/>
            <person name="Trail F."/>
            <person name="van der Does H.C."/>
            <person name="Voll L.M."/>
            <person name="Will I."/>
            <person name="Young S."/>
            <person name="Zeng Q."/>
            <person name="Zhang J."/>
            <person name="Zhou S."/>
            <person name="Dickman M.B."/>
            <person name="Schulze-Lefert P."/>
            <person name="Ver Loren van Themaat E."/>
            <person name="Ma L.-J."/>
            <person name="Vaillancourt L.J."/>
        </authorList>
    </citation>
    <scope>NUCLEOTIDE SEQUENCE [LARGE SCALE GENOMIC DNA]</scope>
    <source>
        <strain evidence="3">M1.001 / M2 / FGSC 10212</strain>
    </source>
</reference>
<dbReference type="STRING" id="645133.E3R073"/>
<keyword evidence="3" id="KW-1185">Reference proteome</keyword>
<evidence type="ECO:0000313" key="2">
    <source>
        <dbReference type="EMBL" id="EFQ36511.1"/>
    </source>
</evidence>
<feature type="region of interest" description="Disordered" evidence="1">
    <location>
        <begin position="1"/>
        <end position="47"/>
    </location>
</feature>
<gene>
    <name evidence="2" type="ORF">GLRG_11656</name>
</gene>
<protein>
    <submittedName>
        <fullName evidence="2">Uncharacterized protein</fullName>
    </submittedName>
</protein>
<proteinExistence type="predicted"/>
<feature type="compositionally biased region" description="Low complexity" evidence="1">
    <location>
        <begin position="10"/>
        <end position="19"/>
    </location>
</feature>
<sequence>MPHSLAQQPNRNTRTNNAYTRDRLLSQTWTTSHTRPPTTSAHGTTTAFRASPGLLVARSSTTPFKPIDNAWSSDSKTLTVVGEHPIVSQWNNDRSSLRNEIVAIPTSEAVEWQAIDVIRIGDARDDDMPVAVSISIMAATLSWDVGNRVAWRCQCALDEHGLKDVCCKIKESAIVNLASTPAVLKQSLDIKGAG</sequence>
<dbReference type="EMBL" id="GG697431">
    <property type="protein sequence ID" value="EFQ36511.1"/>
    <property type="molecule type" value="Genomic_DNA"/>
</dbReference>
<accession>E3R073</accession>
<dbReference type="Proteomes" id="UP000008782">
    <property type="component" value="Unassembled WGS sequence"/>
</dbReference>
<organism evidence="3">
    <name type="scientific">Colletotrichum graminicola (strain M1.001 / M2 / FGSC 10212)</name>
    <name type="common">Maize anthracnose fungus</name>
    <name type="synonym">Glomerella graminicola</name>
    <dbReference type="NCBI Taxonomy" id="645133"/>
    <lineage>
        <taxon>Eukaryota</taxon>
        <taxon>Fungi</taxon>
        <taxon>Dikarya</taxon>
        <taxon>Ascomycota</taxon>
        <taxon>Pezizomycotina</taxon>
        <taxon>Sordariomycetes</taxon>
        <taxon>Hypocreomycetidae</taxon>
        <taxon>Glomerellales</taxon>
        <taxon>Glomerellaceae</taxon>
        <taxon>Colletotrichum</taxon>
        <taxon>Colletotrichum graminicola species complex</taxon>
    </lineage>
</organism>
<dbReference type="OrthoDB" id="5424209at2759"/>
<dbReference type="HOGENOM" id="CLU_1402320_0_0_1"/>
<dbReference type="eggNOG" id="ENOG502QR0D">
    <property type="taxonomic scope" value="Eukaryota"/>
</dbReference>
<name>E3R073_COLGM</name>
<feature type="compositionally biased region" description="Low complexity" evidence="1">
    <location>
        <begin position="28"/>
        <end position="40"/>
    </location>
</feature>
<dbReference type="GeneID" id="24417020"/>
<evidence type="ECO:0000313" key="3">
    <source>
        <dbReference type="Proteomes" id="UP000008782"/>
    </source>
</evidence>
<dbReference type="RefSeq" id="XP_008100531.1">
    <property type="nucleotide sequence ID" value="XM_008102340.1"/>
</dbReference>